<evidence type="ECO:0000256" key="2">
    <source>
        <dbReference type="RuleBase" id="RU365003"/>
    </source>
</evidence>
<dbReference type="PANTHER" id="PTHR13299">
    <property type="entry name" value="PEROXISOMAL MEMBRANE PROTEIN PEX16"/>
    <property type="match status" value="1"/>
</dbReference>
<keyword evidence="5" id="KW-1185">Reference proteome</keyword>
<organism evidence="4 5">
    <name type="scientific">Rhodotorula paludigena</name>
    <dbReference type="NCBI Taxonomy" id="86838"/>
    <lineage>
        <taxon>Eukaryota</taxon>
        <taxon>Fungi</taxon>
        <taxon>Dikarya</taxon>
        <taxon>Basidiomycota</taxon>
        <taxon>Pucciniomycotina</taxon>
        <taxon>Microbotryomycetes</taxon>
        <taxon>Sporidiobolales</taxon>
        <taxon>Sporidiobolaceae</taxon>
        <taxon>Rhodotorula</taxon>
    </lineage>
</organism>
<dbReference type="GO" id="GO:0005778">
    <property type="term" value="C:peroxisomal membrane"/>
    <property type="evidence" value="ECO:0007669"/>
    <property type="project" value="UniProtKB-SubCell"/>
</dbReference>
<evidence type="ECO:0000313" key="5">
    <source>
        <dbReference type="Proteomes" id="UP001342314"/>
    </source>
</evidence>
<dbReference type="AlphaFoldDB" id="A0AAV5GKI6"/>
<gene>
    <name evidence="4" type="ORF">Rhopal_003010-T1</name>
</gene>
<protein>
    <recommendedName>
        <fullName evidence="2">Peroxisomal membrane protein PEX16</fullName>
    </recommendedName>
</protein>
<sequence length="436" mass="48698">MSLSKAFISYEDGLVANAGRIASIESTLRTLTWFLPGRFQDAEVASEGLYSVLNLISLYHDSILHRAVSSLPAPLRPPSSSHTRYTRHYTRTSKPYSLLAHSLSVIQSLELLLEMLARKKRGPVAAQKTVVALEAVKALLRLGLMGATSGRTGVQPPVAEREVDPALLEMNREKVTRMRRAQRTFAAEVEGSGQATTVPPPRSAADVLLRRREGADDLELGAAAAEVEETDFWTGARTGYVRPTLASLRREGDAAIGAAPSPFGLPSGGKNKDFGKEYLMSRVLTVEDVKRPEDLVAKAKGVKRIAEVIWILRPLIYVLAIRRYGKRHTLPYLLSLALEYLAYSLRQSSTSKLSHDKASGPMLPRQTPSELERQESSKRARAFWWYLLRGPVWESWTKPRLESMARTFEDKPLVGFVSTLLQDYIPLYDEYYYYSA</sequence>
<dbReference type="GO" id="GO:0007031">
    <property type="term" value="P:peroxisome organization"/>
    <property type="evidence" value="ECO:0007669"/>
    <property type="project" value="UniProtKB-KW"/>
</dbReference>
<dbReference type="PANTHER" id="PTHR13299:SF0">
    <property type="entry name" value="PEROXISOMAL MEMBRANE PROTEIN PEX16"/>
    <property type="match status" value="1"/>
</dbReference>
<dbReference type="Pfam" id="PF08610">
    <property type="entry name" value="Pex16"/>
    <property type="match status" value="1"/>
</dbReference>
<comment type="caution">
    <text evidence="4">The sequence shown here is derived from an EMBL/GenBank/DDBJ whole genome shotgun (WGS) entry which is preliminary data.</text>
</comment>
<comment type="similarity">
    <text evidence="1 2">Belongs to the peroxin-16 family.</text>
</comment>
<comment type="subcellular location">
    <subcellularLocation>
        <location evidence="2">Peroxisome membrane</location>
    </subcellularLocation>
</comment>
<proteinExistence type="inferred from homology"/>
<keyword evidence="2" id="KW-0962">Peroxisome biogenesis</keyword>
<dbReference type="Proteomes" id="UP001342314">
    <property type="component" value="Unassembled WGS sequence"/>
</dbReference>
<name>A0AAV5GKI6_9BASI</name>
<evidence type="ECO:0000256" key="3">
    <source>
        <dbReference type="SAM" id="MobiDB-lite"/>
    </source>
</evidence>
<evidence type="ECO:0000256" key="1">
    <source>
        <dbReference type="ARBA" id="ARBA00009505"/>
    </source>
</evidence>
<dbReference type="InterPro" id="IPR013919">
    <property type="entry name" value="Pex16"/>
</dbReference>
<reference evidence="4 5" key="1">
    <citation type="submission" date="2021-12" db="EMBL/GenBank/DDBJ databases">
        <title>High titer production of polyol ester of fatty acids by Rhodotorula paludigena BS15 towards product separation-free biomass refinery.</title>
        <authorList>
            <person name="Mano J."/>
            <person name="Ono H."/>
            <person name="Tanaka T."/>
            <person name="Naito K."/>
            <person name="Sushida H."/>
            <person name="Ike M."/>
            <person name="Tokuyasu K."/>
            <person name="Kitaoka M."/>
        </authorList>
    </citation>
    <scope>NUCLEOTIDE SEQUENCE [LARGE SCALE GENOMIC DNA]</scope>
    <source>
        <strain evidence="4 5">BS15</strain>
    </source>
</reference>
<feature type="region of interest" description="Disordered" evidence="3">
    <location>
        <begin position="352"/>
        <end position="374"/>
    </location>
</feature>
<dbReference type="EMBL" id="BQKY01000006">
    <property type="protein sequence ID" value="GJN90015.1"/>
    <property type="molecule type" value="Genomic_DNA"/>
</dbReference>
<keyword evidence="2" id="KW-0576">Peroxisome</keyword>
<accession>A0AAV5GKI6</accession>
<evidence type="ECO:0000313" key="4">
    <source>
        <dbReference type="EMBL" id="GJN90015.1"/>
    </source>
</evidence>